<reference evidence="1 2" key="1">
    <citation type="submission" date="2019-12" db="EMBL/GenBank/DDBJ databases">
        <title>Genomic-based taxomic classification of the family Erythrobacteraceae.</title>
        <authorList>
            <person name="Xu L."/>
        </authorList>
    </citation>
    <scope>NUCLEOTIDE SEQUENCE [LARGE SCALE GENOMIC DNA]</scope>
    <source>
        <strain evidence="1 2">MCCC 1K01500</strain>
    </source>
</reference>
<dbReference type="Proteomes" id="UP000433652">
    <property type="component" value="Unassembled WGS sequence"/>
</dbReference>
<keyword evidence="2" id="KW-1185">Reference proteome</keyword>
<organism evidence="1 2">
    <name type="scientific">Croceibacterium salegens</name>
    <dbReference type="NCBI Taxonomy" id="1737568"/>
    <lineage>
        <taxon>Bacteria</taxon>
        <taxon>Pseudomonadati</taxon>
        <taxon>Pseudomonadota</taxon>
        <taxon>Alphaproteobacteria</taxon>
        <taxon>Sphingomonadales</taxon>
        <taxon>Erythrobacteraceae</taxon>
        <taxon>Croceibacterium</taxon>
    </lineage>
</organism>
<dbReference type="EMBL" id="WTYM01000038">
    <property type="protein sequence ID" value="MXO59732.1"/>
    <property type="molecule type" value="Genomic_DNA"/>
</dbReference>
<dbReference type="RefSeq" id="WP_159794452.1">
    <property type="nucleotide sequence ID" value="NZ_WTYM01000038.1"/>
</dbReference>
<name>A0A6I4SZL2_9SPHN</name>
<proteinExistence type="predicted"/>
<dbReference type="Gene3D" id="3.90.1140.10">
    <property type="entry name" value="Cyclic phosphodiesterase"/>
    <property type="match status" value="1"/>
</dbReference>
<evidence type="ECO:0008006" key="3">
    <source>
        <dbReference type="Google" id="ProtNLM"/>
    </source>
</evidence>
<evidence type="ECO:0000313" key="2">
    <source>
        <dbReference type="Proteomes" id="UP000433652"/>
    </source>
</evidence>
<evidence type="ECO:0000313" key="1">
    <source>
        <dbReference type="EMBL" id="MXO59732.1"/>
    </source>
</evidence>
<sequence length="283" mass="30501">MAFELSGLRATIEPALKPETIEEVHVATLTRLYRAALMALVVPTVVLAGCSGQEPEGTTDSAYQAANGENEVNEAADRLVAIDVLLEPDQTMLSAAGEWNARLREQMPEGFTLDATHRPHITLVQQYVREQDLGAVVDAVEALAGSLNLDALKMTANGLYHIPSGEMGLQGITIAPTPAILELQAKVIQALAPYRRSGGDQSAFAPDPDGVAFDPYLFEYVDTFAQSQTGENYNPHVTTGTAPLAWLEAREKEPFQEFQFGVSNLTIYKLGNFGTAAVPLADK</sequence>
<comment type="caution">
    <text evidence="1">The sequence shown here is derived from an EMBL/GenBank/DDBJ whole genome shotgun (WGS) entry which is preliminary data.</text>
</comment>
<dbReference type="AlphaFoldDB" id="A0A6I4SZL2"/>
<gene>
    <name evidence="1" type="ORF">GRI89_09290</name>
</gene>
<protein>
    <recommendedName>
        <fullName evidence="3">2'-5' RNA ligase superfamily protein</fullName>
    </recommendedName>
</protein>
<dbReference type="Pfam" id="PF13563">
    <property type="entry name" value="2_5_RNA_ligase2"/>
    <property type="match status" value="1"/>
</dbReference>
<dbReference type="SUPFAM" id="SSF55144">
    <property type="entry name" value="LigT-like"/>
    <property type="match status" value="1"/>
</dbReference>
<dbReference type="InterPro" id="IPR009097">
    <property type="entry name" value="Cyclic_Pdiesterase"/>
</dbReference>
<accession>A0A6I4SZL2</accession>
<dbReference type="OrthoDB" id="268668at2"/>